<accession>A0AAD8MA42</accession>
<organism evidence="5 6">
    <name type="scientific">Heracleum sosnowskyi</name>
    <dbReference type="NCBI Taxonomy" id="360622"/>
    <lineage>
        <taxon>Eukaryota</taxon>
        <taxon>Viridiplantae</taxon>
        <taxon>Streptophyta</taxon>
        <taxon>Embryophyta</taxon>
        <taxon>Tracheophyta</taxon>
        <taxon>Spermatophyta</taxon>
        <taxon>Magnoliopsida</taxon>
        <taxon>eudicotyledons</taxon>
        <taxon>Gunneridae</taxon>
        <taxon>Pentapetalae</taxon>
        <taxon>asterids</taxon>
        <taxon>campanulids</taxon>
        <taxon>Apiales</taxon>
        <taxon>Apiaceae</taxon>
        <taxon>Apioideae</taxon>
        <taxon>apioid superclade</taxon>
        <taxon>Tordylieae</taxon>
        <taxon>Tordyliinae</taxon>
        <taxon>Heracleum</taxon>
    </lineage>
</organism>
<comment type="similarity">
    <text evidence="1">Belongs to the fasciclin-like AGP family.</text>
</comment>
<keyword evidence="3" id="KW-0812">Transmembrane</keyword>
<keyword evidence="6" id="KW-1185">Reference proteome</keyword>
<dbReference type="InterPro" id="IPR052806">
    <property type="entry name" value="Fasciclin-like_AGP"/>
</dbReference>
<feature type="compositionally biased region" description="Basic and acidic residues" evidence="2">
    <location>
        <begin position="470"/>
        <end position="479"/>
    </location>
</feature>
<evidence type="ECO:0000313" key="6">
    <source>
        <dbReference type="Proteomes" id="UP001237642"/>
    </source>
</evidence>
<feature type="region of interest" description="Disordered" evidence="2">
    <location>
        <begin position="343"/>
        <end position="376"/>
    </location>
</feature>
<name>A0AAD8MA42_9APIA</name>
<dbReference type="Proteomes" id="UP001237642">
    <property type="component" value="Unassembled WGS sequence"/>
</dbReference>
<feature type="compositionally biased region" description="Basic and acidic residues" evidence="2">
    <location>
        <begin position="493"/>
        <end position="507"/>
    </location>
</feature>
<feature type="transmembrane region" description="Helical" evidence="3">
    <location>
        <begin position="16"/>
        <end position="37"/>
    </location>
</feature>
<feature type="domain" description="FAS1" evidence="4">
    <location>
        <begin position="80"/>
        <end position="187"/>
    </location>
</feature>
<reference evidence="5" key="2">
    <citation type="submission" date="2023-05" db="EMBL/GenBank/DDBJ databases">
        <authorList>
            <person name="Schelkunov M.I."/>
        </authorList>
    </citation>
    <scope>NUCLEOTIDE SEQUENCE</scope>
    <source>
        <strain evidence="5">Hsosn_3</strain>
        <tissue evidence="5">Leaf</tissue>
    </source>
</reference>
<dbReference type="PANTHER" id="PTHR33985:SF20">
    <property type="entry name" value="FAS1 DOMAIN-CONTAINING PROTEIN"/>
    <property type="match status" value="1"/>
</dbReference>
<dbReference type="EMBL" id="JAUIZM010000009">
    <property type="protein sequence ID" value="KAK1364683.1"/>
    <property type="molecule type" value="Genomic_DNA"/>
</dbReference>
<proteinExistence type="inferred from homology"/>
<comment type="caution">
    <text evidence="5">The sequence shown here is derived from an EMBL/GenBank/DDBJ whole genome shotgun (WGS) entry which is preliminary data.</text>
</comment>
<dbReference type="PANTHER" id="PTHR33985">
    <property type="entry name" value="OS02G0491300 PROTEIN-RELATED"/>
    <property type="match status" value="1"/>
</dbReference>
<evidence type="ECO:0000256" key="1">
    <source>
        <dbReference type="ARBA" id="ARBA00007843"/>
    </source>
</evidence>
<feature type="region of interest" description="Disordered" evidence="2">
    <location>
        <begin position="457"/>
        <end position="517"/>
    </location>
</feature>
<evidence type="ECO:0000256" key="3">
    <source>
        <dbReference type="SAM" id="Phobius"/>
    </source>
</evidence>
<dbReference type="SMART" id="SM00554">
    <property type="entry name" value="FAS1"/>
    <property type="match status" value="2"/>
</dbReference>
<dbReference type="InterPro" id="IPR000782">
    <property type="entry name" value="FAS1_domain"/>
</dbReference>
<feature type="domain" description="FAS1" evidence="4">
    <location>
        <begin position="244"/>
        <end position="332"/>
    </location>
</feature>
<dbReference type="AlphaFoldDB" id="A0AAD8MA42"/>
<keyword evidence="3" id="KW-1133">Transmembrane helix</keyword>
<dbReference type="InterPro" id="IPR036378">
    <property type="entry name" value="FAS1_dom_sf"/>
</dbReference>
<keyword evidence="3" id="KW-0472">Membrane</keyword>
<evidence type="ECO:0000256" key="2">
    <source>
        <dbReference type="SAM" id="MobiDB-lite"/>
    </source>
</evidence>
<gene>
    <name evidence="5" type="ORF">POM88_040244</name>
</gene>
<sequence>MARSFLHFLDHNTHTVFNLFTFSFPILLISIFLTWAASSSSLPSSPSSSSATAASNFLSPRGYSLFASALLSPSFNATGTVLAPPDFAILLAAKTYLHAPPRASLSLLLYHTLNVPLTYQQVLSIADNSELHTLSGDNCLFLYKKSNGDVTIAVNKKRSLSVKIRQPDLYVDDHLTVHGIDGVLDPNSASTCSGIHHPKVRVKAHVDRIFLDHSIRALKRRGFTVVGTAMAINRRDLMELNGITVFAVSDASLFSVSDGFRYDFSHHVVKKRMRLTEISRVPLGTVMETMNPNKTIVFGESDGRVTINGVQINVTEVYHNRWIVVISALGSLDDVVGSSDAIVDQAPSPAPEISSSDEVQSFSPDQSSDSVPSPAPIYYTEEENVAVVDSAPVNSVPFSSTDESALDPGSSLPAASPDEFTARCLSEIADGGDSAVFLAVEGEDLFCPVHVRRKLEASNSDDVAPSVPSDLERSPKEIQSDPLITLEVLSESKGNDEEKKESKREDQFMADDLFFYT</sequence>
<evidence type="ECO:0000259" key="4">
    <source>
        <dbReference type="SMART" id="SM00554"/>
    </source>
</evidence>
<evidence type="ECO:0000313" key="5">
    <source>
        <dbReference type="EMBL" id="KAK1364683.1"/>
    </source>
</evidence>
<dbReference type="SUPFAM" id="SSF82153">
    <property type="entry name" value="FAS1 domain"/>
    <property type="match status" value="2"/>
</dbReference>
<dbReference type="Gene3D" id="2.30.180.10">
    <property type="entry name" value="FAS1 domain"/>
    <property type="match status" value="1"/>
</dbReference>
<feature type="compositionally biased region" description="Low complexity" evidence="2">
    <location>
        <begin position="359"/>
        <end position="372"/>
    </location>
</feature>
<reference evidence="5" key="1">
    <citation type="submission" date="2023-02" db="EMBL/GenBank/DDBJ databases">
        <title>Genome of toxic invasive species Heracleum sosnowskyi carries increased number of genes despite the absence of recent whole-genome duplications.</title>
        <authorList>
            <person name="Schelkunov M."/>
            <person name="Shtratnikova V."/>
            <person name="Makarenko M."/>
            <person name="Klepikova A."/>
            <person name="Omelchenko D."/>
            <person name="Novikova G."/>
            <person name="Obukhova E."/>
            <person name="Bogdanov V."/>
            <person name="Penin A."/>
            <person name="Logacheva M."/>
        </authorList>
    </citation>
    <scope>NUCLEOTIDE SEQUENCE</scope>
    <source>
        <strain evidence="5">Hsosn_3</strain>
        <tissue evidence="5">Leaf</tissue>
    </source>
</reference>
<protein>
    <submittedName>
        <fullName evidence="5">Fasciclin-like arabinogalactan protein</fullName>
    </submittedName>
</protein>